<gene>
    <name evidence="2" type="ORF">O181_101525</name>
</gene>
<feature type="compositionally biased region" description="Basic and acidic residues" evidence="1">
    <location>
        <begin position="1"/>
        <end position="17"/>
    </location>
</feature>
<comment type="caution">
    <text evidence="2">The sequence shown here is derived from an EMBL/GenBank/DDBJ whole genome shotgun (WGS) entry which is preliminary data.</text>
</comment>
<organism evidence="2 3">
    <name type="scientific">Austropuccinia psidii MF-1</name>
    <dbReference type="NCBI Taxonomy" id="1389203"/>
    <lineage>
        <taxon>Eukaryota</taxon>
        <taxon>Fungi</taxon>
        <taxon>Dikarya</taxon>
        <taxon>Basidiomycota</taxon>
        <taxon>Pucciniomycotina</taxon>
        <taxon>Pucciniomycetes</taxon>
        <taxon>Pucciniales</taxon>
        <taxon>Sphaerophragmiaceae</taxon>
        <taxon>Austropuccinia</taxon>
    </lineage>
</organism>
<feature type="compositionally biased region" description="Acidic residues" evidence="1">
    <location>
        <begin position="19"/>
        <end position="34"/>
    </location>
</feature>
<name>A0A9Q3JEL8_9BASI</name>
<dbReference type="AlphaFoldDB" id="A0A9Q3JEL8"/>
<reference evidence="2" key="1">
    <citation type="submission" date="2021-03" db="EMBL/GenBank/DDBJ databases">
        <title>Draft genome sequence of rust myrtle Austropuccinia psidii MF-1, a brazilian biotype.</title>
        <authorList>
            <person name="Quecine M.C."/>
            <person name="Pachon D.M.R."/>
            <person name="Bonatelli M.L."/>
            <person name="Correr F.H."/>
            <person name="Franceschini L.M."/>
            <person name="Leite T.F."/>
            <person name="Margarido G.R.A."/>
            <person name="Almeida C.A."/>
            <person name="Ferrarezi J.A."/>
            <person name="Labate C.A."/>
        </authorList>
    </citation>
    <scope>NUCLEOTIDE SEQUENCE</scope>
    <source>
        <strain evidence="2">MF-1</strain>
    </source>
</reference>
<feature type="region of interest" description="Disordered" evidence="1">
    <location>
        <begin position="1"/>
        <end position="43"/>
    </location>
</feature>
<proteinExistence type="predicted"/>
<sequence>MECNLDERLSIMDRGIENESQEEVEGDKEVEERESEQGSMTEALSNKIKLEEPESLAWYLDKAIIENKEWATFDPKKWEEVMNRNLPP</sequence>
<evidence type="ECO:0000256" key="1">
    <source>
        <dbReference type="SAM" id="MobiDB-lite"/>
    </source>
</evidence>
<keyword evidence="3" id="KW-1185">Reference proteome</keyword>
<dbReference type="EMBL" id="AVOT02071550">
    <property type="protein sequence ID" value="MBW0561810.1"/>
    <property type="molecule type" value="Genomic_DNA"/>
</dbReference>
<dbReference type="Proteomes" id="UP000765509">
    <property type="component" value="Unassembled WGS sequence"/>
</dbReference>
<accession>A0A9Q3JEL8</accession>
<protein>
    <submittedName>
        <fullName evidence="2">Uncharacterized protein</fullName>
    </submittedName>
</protein>
<evidence type="ECO:0000313" key="2">
    <source>
        <dbReference type="EMBL" id="MBW0561810.1"/>
    </source>
</evidence>
<evidence type="ECO:0000313" key="3">
    <source>
        <dbReference type="Proteomes" id="UP000765509"/>
    </source>
</evidence>